<proteinExistence type="predicted"/>
<dbReference type="AlphaFoldDB" id="A0AAD4DBI6"/>
<name>A0AAD4DBI6_9FUNG</name>
<accession>A0AAD4DBI6</accession>
<keyword evidence="1" id="KW-0472">Membrane</keyword>
<comment type="caution">
    <text evidence="2">The sequence shown here is derived from an EMBL/GenBank/DDBJ whole genome shotgun (WGS) entry which is preliminary data.</text>
</comment>
<dbReference type="EMBL" id="JAAAIL010000676">
    <property type="protein sequence ID" value="KAG0273915.1"/>
    <property type="molecule type" value="Genomic_DNA"/>
</dbReference>
<dbReference type="InterPro" id="IPR029058">
    <property type="entry name" value="AB_hydrolase_fold"/>
</dbReference>
<evidence type="ECO:0000256" key="1">
    <source>
        <dbReference type="SAM" id="Phobius"/>
    </source>
</evidence>
<feature type="transmembrane region" description="Helical" evidence="1">
    <location>
        <begin position="12"/>
        <end position="30"/>
    </location>
</feature>
<reference evidence="2" key="1">
    <citation type="journal article" date="2020" name="Fungal Divers.">
        <title>Resolving the Mortierellaceae phylogeny through synthesis of multi-gene phylogenetics and phylogenomics.</title>
        <authorList>
            <person name="Vandepol N."/>
            <person name="Liber J."/>
            <person name="Desiro A."/>
            <person name="Na H."/>
            <person name="Kennedy M."/>
            <person name="Barry K."/>
            <person name="Grigoriev I.V."/>
            <person name="Miller A.N."/>
            <person name="O'Donnell K."/>
            <person name="Stajich J.E."/>
            <person name="Bonito G."/>
        </authorList>
    </citation>
    <scope>NUCLEOTIDE SEQUENCE</scope>
    <source>
        <strain evidence="2">NRRL 28262</strain>
    </source>
</reference>
<protein>
    <submittedName>
        <fullName evidence="2">Uncharacterized protein</fullName>
    </submittedName>
</protein>
<organism evidence="2 3">
    <name type="scientific">Linnemannia exigua</name>
    <dbReference type="NCBI Taxonomy" id="604196"/>
    <lineage>
        <taxon>Eukaryota</taxon>
        <taxon>Fungi</taxon>
        <taxon>Fungi incertae sedis</taxon>
        <taxon>Mucoromycota</taxon>
        <taxon>Mortierellomycotina</taxon>
        <taxon>Mortierellomycetes</taxon>
        <taxon>Mortierellales</taxon>
        <taxon>Mortierellaceae</taxon>
        <taxon>Linnemannia</taxon>
    </lineage>
</organism>
<dbReference type="Proteomes" id="UP001194580">
    <property type="component" value="Unassembled WGS sequence"/>
</dbReference>
<evidence type="ECO:0000313" key="2">
    <source>
        <dbReference type="EMBL" id="KAG0273915.1"/>
    </source>
</evidence>
<dbReference type="Gene3D" id="3.40.50.1820">
    <property type="entry name" value="alpha/beta hydrolase"/>
    <property type="match status" value="1"/>
</dbReference>
<sequence length="145" mass="16250">MHLEVEAIGSIVYGSSLYSLVPFLIGLSLYDPIKKIVDSLCLSCFQVLQDSPFLKELNEGGDTVPGVKYHYMVSKYDELVTPYTNSFLKDAATNKLAKNVVLQDLCALNVDGHISQMYSALAFNSVHTFFDRTRDQKINCLDSVW</sequence>
<evidence type="ECO:0000313" key="3">
    <source>
        <dbReference type="Proteomes" id="UP001194580"/>
    </source>
</evidence>
<keyword evidence="1" id="KW-0812">Transmembrane</keyword>
<keyword evidence="1" id="KW-1133">Transmembrane helix</keyword>
<gene>
    <name evidence="2" type="ORF">BGZ95_010272</name>
</gene>
<keyword evidence="3" id="KW-1185">Reference proteome</keyword>